<keyword evidence="10" id="KW-1133">Transmembrane helix</keyword>
<dbReference type="CDD" id="cd00082">
    <property type="entry name" value="HisKA"/>
    <property type="match status" value="1"/>
</dbReference>
<dbReference type="SUPFAM" id="SSF55785">
    <property type="entry name" value="PYP-like sensor domain (PAS domain)"/>
    <property type="match status" value="1"/>
</dbReference>
<dbReference type="EMBL" id="SNQI01000001">
    <property type="protein sequence ID" value="TEW77032.1"/>
    <property type="molecule type" value="Genomic_DNA"/>
</dbReference>
<protein>
    <recommendedName>
        <fullName evidence="3">histidine kinase</fullName>
        <ecNumber evidence="3">2.7.13.3</ecNumber>
    </recommendedName>
</protein>
<dbReference type="InterPro" id="IPR035965">
    <property type="entry name" value="PAS-like_dom_sf"/>
</dbReference>
<keyword evidence="13" id="KW-0175">Coiled coil</keyword>
<evidence type="ECO:0000256" key="1">
    <source>
        <dbReference type="ARBA" id="ARBA00000085"/>
    </source>
</evidence>
<evidence type="ECO:0000256" key="12">
    <source>
        <dbReference type="ARBA" id="ARBA00023136"/>
    </source>
</evidence>
<name>A0A4Y8AYS8_9FLAO</name>
<dbReference type="PANTHER" id="PTHR42878:SF7">
    <property type="entry name" value="SENSOR HISTIDINE KINASE GLRK"/>
    <property type="match status" value="1"/>
</dbReference>
<accession>A0A4Y8AYS8</accession>
<evidence type="ECO:0000256" key="11">
    <source>
        <dbReference type="ARBA" id="ARBA00023012"/>
    </source>
</evidence>
<keyword evidence="16" id="KW-1185">Reference proteome</keyword>
<dbReference type="AlphaFoldDB" id="A0A4Y8AYS8"/>
<evidence type="ECO:0000256" key="10">
    <source>
        <dbReference type="ARBA" id="ARBA00022989"/>
    </source>
</evidence>
<dbReference type="InterPro" id="IPR036097">
    <property type="entry name" value="HisK_dim/P_sf"/>
</dbReference>
<dbReference type="InterPro" id="IPR036890">
    <property type="entry name" value="HATPase_C_sf"/>
</dbReference>
<dbReference type="FunFam" id="3.30.565.10:FF:000006">
    <property type="entry name" value="Sensor histidine kinase WalK"/>
    <property type="match status" value="1"/>
</dbReference>
<keyword evidence="4" id="KW-0597">Phosphoprotein</keyword>
<keyword evidence="8 15" id="KW-0418">Kinase</keyword>
<feature type="domain" description="Histidine kinase" evidence="14">
    <location>
        <begin position="148"/>
        <end position="366"/>
    </location>
</feature>
<keyword evidence="5" id="KW-0808">Transferase</keyword>
<evidence type="ECO:0000256" key="3">
    <source>
        <dbReference type="ARBA" id="ARBA00012438"/>
    </source>
</evidence>
<comment type="caution">
    <text evidence="15">The sequence shown here is derived from an EMBL/GenBank/DDBJ whole genome shotgun (WGS) entry which is preliminary data.</text>
</comment>
<sequence length="369" mass="41665">MSSEDTFFAKDTNFIQLNDVPDKAIVICDQDGTIINANANFCALIGCTLNKLVGNYIAPALFLNIGFRKDSFTFKELLSGKQRTGELHFITATNTHIFIEVKAKVVAGKNIAIFFKDISEQRNLNLALQRLTTDLENLNKEKSRFIAILAHDLKSPFNSILGFTALMKENFRELSIDETEKYINYIETASKNTYNLLIDTLDWIRSENGYLKVVKDTHELSSIILAVLENFKLNATEKAITIHFKQERKIWAFCDANIIKIVLRNLLSNAIKYTNKKGEIHIRIARNDDETKISIQDNGIGISKELQSQLFCLNEVKISEGTAHEKGTGMGLLLCKEFINKHNGNLYVTSEKGVGSTFTFTIPNHIIET</sequence>
<dbReference type="NCBIfam" id="TIGR00229">
    <property type="entry name" value="sensory_box"/>
    <property type="match status" value="1"/>
</dbReference>
<dbReference type="Proteomes" id="UP000298517">
    <property type="component" value="Unassembled WGS sequence"/>
</dbReference>
<keyword evidence="11" id="KW-0902">Two-component regulatory system</keyword>
<dbReference type="PANTHER" id="PTHR42878">
    <property type="entry name" value="TWO-COMPONENT HISTIDINE KINASE"/>
    <property type="match status" value="1"/>
</dbReference>
<dbReference type="InterPro" id="IPR005467">
    <property type="entry name" value="His_kinase_dom"/>
</dbReference>
<comment type="catalytic activity">
    <reaction evidence="1">
        <text>ATP + protein L-histidine = ADP + protein N-phospho-L-histidine.</text>
        <dbReference type="EC" id="2.7.13.3"/>
    </reaction>
</comment>
<evidence type="ECO:0000256" key="7">
    <source>
        <dbReference type="ARBA" id="ARBA00022741"/>
    </source>
</evidence>
<dbReference type="Gene3D" id="3.30.565.10">
    <property type="entry name" value="Histidine kinase-like ATPase, C-terminal domain"/>
    <property type="match status" value="1"/>
</dbReference>
<evidence type="ECO:0000256" key="8">
    <source>
        <dbReference type="ARBA" id="ARBA00022777"/>
    </source>
</evidence>
<dbReference type="InterPro" id="IPR050351">
    <property type="entry name" value="BphY/WalK/GraS-like"/>
</dbReference>
<evidence type="ECO:0000313" key="15">
    <source>
        <dbReference type="EMBL" id="TEW77032.1"/>
    </source>
</evidence>
<dbReference type="SUPFAM" id="SSF55874">
    <property type="entry name" value="ATPase domain of HSP90 chaperone/DNA topoisomerase II/histidine kinase"/>
    <property type="match status" value="1"/>
</dbReference>
<evidence type="ECO:0000259" key="14">
    <source>
        <dbReference type="PROSITE" id="PS50109"/>
    </source>
</evidence>
<keyword evidence="12" id="KW-0472">Membrane</keyword>
<dbReference type="OrthoDB" id="9781208at2"/>
<keyword evidence="7" id="KW-0547">Nucleotide-binding</keyword>
<dbReference type="SUPFAM" id="SSF47384">
    <property type="entry name" value="Homodimeric domain of signal transducing histidine kinase"/>
    <property type="match status" value="1"/>
</dbReference>
<dbReference type="CDD" id="cd00130">
    <property type="entry name" value="PAS"/>
    <property type="match status" value="1"/>
</dbReference>
<dbReference type="PROSITE" id="PS50109">
    <property type="entry name" value="HIS_KIN"/>
    <property type="match status" value="1"/>
</dbReference>
<dbReference type="GO" id="GO:0000155">
    <property type="term" value="F:phosphorelay sensor kinase activity"/>
    <property type="evidence" value="ECO:0007669"/>
    <property type="project" value="InterPro"/>
</dbReference>
<evidence type="ECO:0000256" key="4">
    <source>
        <dbReference type="ARBA" id="ARBA00022553"/>
    </source>
</evidence>
<organism evidence="15 16">
    <name type="scientific">Gramella jeungdoensis</name>
    <dbReference type="NCBI Taxonomy" id="708091"/>
    <lineage>
        <taxon>Bacteria</taxon>
        <taxon>Pseudomonadati</taxon>
        <taxon>Bacteroidota</taxon>
        <taxon>Flavobacteriia</taxon>
        <taxon>Flavobacteriales</taxon>
        <taxon>Flavobacteriaceae</taxon>
        <taxon>Christiangramia</taxon>
    </lineage>
</organism>
<dbReference type="CDD" id="cd00075">
    <property type="entry name" value="HATPase"/>
    <property type="match status" value="1"/>
</dbReference>
<evidence type="ECO:0000256" key="9">
    <source>
        <dbReference type="ARBA" id="ARBA00022840"/>
    </source>
</evidence>
<feature type="coiled-coil region" evidence="13">
    <location>
        <begin position="121"/>
        <end position="148"/>
    </location>
</feature>
<evidence type="ECO:0000256" key="2">
    <source>
        <dbReference type="ARBA" id="ARBA00004141"/>
    </source>
</evidence>
<dbReference type="RefSeq" id="WP_134247040.1">
    <property type="nucleotide sequence ID" value="NZ_SNQI01000001.1"/>
</dbReference>
<evidence type="ECO:0000256" key="5">
    <source>
        <dbReference type="ARBA" id="ARBA00022679"/>
    </source>
</evidence>
<evidence type="ECO:0000256" key="13">
    <source>
        <dbReference type="SAM" id="Coils"/>
    </source>
</evidence>
<evidence type="ECO:0000313" key="16">
    <source>
        <dbReference type="Proteomes" id="UP000298517"/>
    </source>
</evidence>
<dbReference type="InterPro" id="IPR003661">
    <property type="entry name" value="HisK_dim/P_dom"/>
</dbReference>
<dbReference type="InterPro" id="IPR004358">
    <property type="entry name" value="Sig_transdc_His_kin-like_C"/>
</dbReference>
<reference evidence="15 16" key="1">
    <citation type="journal article" date="2011" name="J. Microbiol.">
        <title>Gramella jeungdoensis sp. nov., isolated from a solar saltern in Korea.</title>
        <authorList>
            <person name="Joung Y."/>
            <person name="Kim H."/>
            <person name="Jang T."/>
            <person name="Ahn T.S."/>
            <person name="Joh K."/>
        </authorList>
    </citation>
    <scope>NUCLEOTIDE SEQUENCE [LARGE SCALE GENOMIC DNA]</scope>
    <source>
        <strain evidence="15 16">KCTC 23123</strain>
    </source>
</reference>
<dbReference type="GO" id="GO:0030295">
    <property type="term" value="F:protein kinase activator activity"/>
    <property type="evidence" value="ECO:0007669"/>
    <property type="project" value="TreeGrafter"/>
</dbReference>
<comment type="subcellular location">
    <subcellularLocation>
        <location evidence="2">Membrane</location>
        <topology evidence="2">Multi-pass membrane protein</topology>
    </subcellularLocation>
</comment>
<dbReference type="Pfam" id="PF02518">
    <property type="entry name" value="HATPase_c"/>
    <property type="match status" value="1"/>
</dbReference>
<proteinExistence type="predicted"/>
<dbReference type="EC" id="2.7.13.3" evidence="3"/>
<dbReference type="SMART" id="SM00388">
    <property type="entry name" value="HisKA"/>
    <property type="match status" value="1"/>
</dbReference>
<dbReference type="Pfam" id="PF13426">
    <property type="entry name" value="PAS_9"/>
    <property type="match status" value="1"/>
</dbReference>
<evidence type="ECO:0000256" key="6">
    <source>
        <dbReference type="ARBA" id="ARBA00022692"/>
    </source>
</evidence>
<dbReference type="GO" id="GO:0005524">
    <property type="term" value="F:ATP binding"/>
    <property type="evidence" value="ECO:0007669"/>
    <property type="project" value="UniProtKB-KW"/>
</dbReference>
<keyword evidence="6" id="KW-0812">Transmembrane</keyword>
<dbReference type="GO" id="GO:0000156">
    <property type="term" value="F:phosphorelay response regulator activity"/>
    <property type="evidence" value="ECO:0007669"/>
    <property type="project" value="TreeGrafter"/>
</dbReference>
<dbReference type="PRINTS" id="PR00344">
    <property type="entry name" value="BCTRLSENSOR"/>
</dbReference>
<keyword evidence="9" id="KW-0067">ATP-binding</keyword>
<dbReference type="SMART" id="SM00387">
    <property type="entry name" value="HATPase_c"/>
    <property type="match status" value="1"/>
</dbReference>
<dbReference type="GO" id="GO:0016020">
    <property type="term" value="C:membrane"/>
    <property type="evidence" value="ECO:0007669"/>
    <property type="project" value="UniProtKB-SubCell"/>
</dbReference>
<dbReference type="InterPro" id="IPR003594">
    <property type="entry name" value="HATPase_dom"/>
</dbReference>
<gene>
    <name evidence="15" type="ORF">E2488_04070</name>
</gene>
<dbReference type="GO" id="GO:0007234">
    <property type="term" value="P:osmosensory signaling via phosphorelay pathway"/>
    <property type="evidence" value="ECO:0007669"/>
    <property type="project" value="TreeGrafter"/>
</dbReference>
<dbReference type="Pfam" id="PF00512">
    <property type="entry name" value="HisKA"/>
    <property type="match status" value="1"/>
</dbReference>
<dbReference type="Gene3D" id="3.30.450.20">
    <property type="entry name" value="PAS domain"/>
    <property type="match status" value="1"/>
</dbReference>
<dbReference type="InterPro" id="IPR000014">
    <property type="entry name" value="PAS"/>
</dbReference>
<dbReference type="Gene3D" id="1.10.287.130">
    <property type="match status" value="1"/>
</dbReference>